<evidence type="ECO:0000256" key="1">
    <source>
        <dbReference type="SAM" id="Coils"/>
    </source>
</evidence>
<dbReference type="InterPro" id="IPR050695">
    <property type="entry name" value="N-acetylmuramoyl_amidase_3"/>
</dbReference>
<sequence length="399" mass="44570">MPRAILSSGHTSADPGSKANDLVEYELSRKISRAVLPYLRQHGIITLSVPADLDLLKRIEWINKTGYDETNNDVAIEIHINEGGKSGIESWYEGEGDSNSKKLSDILVKSITTESGLPDQGSKSEYEHEIGSIAFLHDVNSITTLVECGYIDNEADAKFLKDDKNIDKLAKGVAKGVLEYFGVPFRDLPQGSPPVVARPNPSTTTPPVNQFQQTPMPANNFQIPSYNSGGMQGFDSNLPQSQPTGGFMSRDDRKKMVNEMYTKILGREPTQNDLNYFLNIGISEQDLLKKMVDSQEHADLVKSRQEVIKAKEELNQHSTELLQLRASAEDQKVIIRNLHALIAQKNQAIAHMQQQLGMMQNYQNAQQSVSINNTPTETKHNYRGTFLDKLFKAFSDLFE</sequence>
<dbReference type="GO" id="GO:0009253">
    <property type="term" value="P:peptidoglycan catabolic process"/>
    <property type="evidence" value="ECO:0007669"/>
    <property type="project" value="InterPro"/>
</dbReference>
<feature type="coiled-coil region" evidence="1">
    <location>
        <begin position="300"/>
        <end position="355"/>
    </location>
</feature>
<evidence type="ECO:0000313" key="3">
    <source>
        <dbReference type="EMBL" id="MCA9380096.1"/>
    </source>
</evidence>
<organism evidence="3 4">
    <name type="scientific">Candidatus Dojkabacteria bacterium</name>
    <dbReference type="NCBI Taxonomy" id="2099670"/>
    <lineage>
        <taxon>Bacteria</taxon>
        <taxon>Candidatus Dojkabacteria</taxon>
    </lineage>
</organism>
<accession>A0A955I7T8</accession>
<dbReference type="EMBL" id="JAGQLL010000028">
    <property type="protein sequence ID" value="MCA9380096.1"/>
    <property type="molecule type" value="Genomic_DNA"/>
</dbReference>
<dbReference type="GO" id="GO:0030288">
    <property type="term" value="C:outer membrane-bounded periplasmic space"/>
    <property type="evidence" value="ECO:0007669"/>
    <property type="project" value="TreeGrafter"/>
</dbReference>
<dbReference type="EC" id="3.5.1.28" evidence="3"/>
<dbReference type="PANTHER" id="PTHR30404">
    <property type="entry name" value="N-ACETYLMURAMOYL-L-ALANINE AMIDASE"/>
    <property type="match status" value="1"/>
</dbReference>
<name>A0A955I7T8_9BACT</name>
<reference evidence="3" key="2">
    <citation type="journal article" date="2021" name="Microbiome">
        <title>Successional dynamics and alternative stable states in a saline activated sludge microbial community over 9 years.</title>
        <authorList>
            <person name="Wang Y."/>
            <person name="Ye J."/>
            <person name="Ju F."/>
            <person name="Liu L."/>
            <person name="Boyd J.A."/>
            <person name="Deng Y."/>
            <person name="Parks D.H."/>
            <person name="Jiang X."/>
            <person name="Yin X."/>
            <person name="Woodcroft B.J."/>
            <person name="Tyson G.W."/>
            <person name="Hugenholtz P."/>
            <person name="Polz M.F."/>
            <person name="Zhang T."/>
        </authorList>
    </citation>
    <scope>NUCLEOTIDE SEQUENCE</scope>
    <source>
        <strain evidence="3">HKST-UBA15</strain>
    </source>
</reference>
<dbReference type="SMART" id="SM00646">
    <property type="entry name" value="Ami_3"/>
    <property type="match status" value="1"/>
</dbReference>
<feature type="domain" description="MurNAc-LAA" evidence="2">
    <location>
        <begin position="70"/>
        <end position="178"/>
    </location>
</feature>
<dbReference type="CDD" id="cd02696">
    <property type="entry name" value="MurNAc-LAA"/>
    <property type="match status" value="1"/>
</dbReference>
<evidence type="ECO:0000313" key="4">
    <source>
        <dbReference type="Proteomes" id="UP000745577"/>
    </source>
</evidence>
<dbReference type="SUPFAM" id="SSF53187">
    <property type="entry name" value="Zn-dependent exopeptidases"/>
    <property type="match status" value="1"/>
</dbReference>
<dbReference type="AlphaFoldDB" id="A0A955I7T8"/>
<dbReference type="Proteomes" id="UP000745577">
    <property type="component" value="Unassembled WGS sequence"/>
</dbReference>
<comment type="caution">
    <text evidence="3">The sequence shown here is derived from an EMBL/GenBank/DDBJ whole genome shotgun (WGS) entry which is preliminary data.</text>
</comment>
<dbReference type="Pfam" id="PF01520">
    <property type="entry name" value="Amidase_3"/>
    <property type="match status" value="1"/>
</dbReference>
<dbReference type="PANTHER" id="PTHR30404:SF8">
    <property type="entry name" value="AUTOLYSIN PH-RELATED"/>
    <property type="match status" value="1"/>
</dbReference>
<protein>
    <submittedName>
        <fullName evidence="3">N-acetylmuramoyl-L-alanine amidase</fullName>
        <ecNumber evidence="3">3.5.1.28</ecNumber>
    </submittedName>
</protein>
<proteinExistence type="predicted"/>
<keyword evidence="1" id="KW-0175">Coiled coil</keyword>
<dbReference type="InterPro" id="IPR002508">
    <property type="entry name" value="MurNAc-LAA_cat"/>
</dbReference>
<keyword evidence="3" id="KW-0378">Hydrolase</keyword>
<reference evidence="3" key="1">
    <citation type="submission" date="2020-04" db="EMBL/GenBank/DDBJ databases">
        <authorList>
            <person name="Zhang T."/>
        </authorList>
    </citation>
    <scope>NUCLEOTIDE SEQUENCE</scope>
    <source>
        <strain evidence="3">HKST-UBA15</strain>
    </source>
</reference>
<gene>
    <name evidence="3" type="ORF">KC675_02850</name>
</gene>
<dbReference type="Gene3D" id="3.40.630.40">
    <property type="entry name" value="Zn-dependent exopeptidases"/>
    <property type="match status" value="1"/>
</dbReference>
<evidence type="ECO:0000259" key="2">
    <source>
        <dbReference type="SMART" id="SM00646"/>
    </source>
</evidence>
<dbReference type="GO" id="GO:0008745">
    <property type="term" value="F:N-acetylmuramoyl-L-alanine amidase activity"/>
    <property type="evidence" value="ECO:0007669"/>
    <property type="project" value="UniProtKB-EC"/>
</dbReference>